<dbReference type="Gene3D" id="3.30.420.10">
    <property type="entry name" value="Ribonuclease H-like superfamily/Ribonuclease H"/>
    <property type="match status" value="1"/>
</dbReference>
<feature type="domain" description="RNase H type-1" evidence="2">
    <location>
        <begin position="1356"/>
        <end position="1491"/>
    </location>
</feature>
<dbReference type="InterPro" id="IPR015421">
    <property type="entry name" value="PyrdxlP-dep_Trfase_major"/>
</dbReference>
<name>A0A5J9U4M0_9POAL</name>
<dbReference type="Proteomes" id="UP000324897">
    <property type="component" value="Chromosome 7"/>
</dbReference>
<comment type="similarity">
    <text evidence="1">Belongs to the class I-like SAM-binding methyltransferase superfamily.</text>
</comment>
<organism evidence="3 4">
    <name type="scientific">Eragrostis curvula</name>
    <name type="common">weeping love grass</name>
    <dbReference type="NCBI Taxonomy" id="38414"/>
    <lineage>
        <taxon>Eukaryota</taxon>
        <taxon>Viridiplantae</taxon>
        <taxon>Streptophyta</taxon>
        <taxon>Embryophyta</taxon>
        <taxon>Tracheophyta</taxon>
        <taxon>Spermatophyta</taxon>
        <taxon>Magnoliopsida</taxon>
        <taxon>Liliopsida</taxon>
        <taxon>Poales</taxon>
        <taxon>Poaceae</taxon>
        <taxon>PACMAD clade</taxon>
        <taxon>Chloridoideae</taxon>
        <taxon>Eragrostideae</taxon>
        <taxon>Eragrostidinae</taxon>
        <taxon>Eragrostis</taxon>
    </lineage>
</organism>
<dbReference type="InterPro" id="IPR004839">
    <property type="entry name" value="Aminotransferase_I/II_large"/>
</dbReference>
<dbReference type="GO" id="GO:0003676">
    <property type="term" value="F:nucleic acid binding"/>
    <property type="evidence" value="ECO:0007669"/>
    <property type="project" value="InterPro"/>
</dbReference>
<dbReference type="OrthoDB" id="540004at2759"/>
<evidence type="ECO:0000313" key="3">
    <source>
        <dbReference type="EMBL" id="TVU18417.1"/>
    </source>
</evidence>
<dbReference type="PROSITE" id="PS51555">
    <property type="entry name" value="SAM_MT12"/>
    <property type="match status" value="1"/>
</dbReference>
<dbReference type="SUPFAM" id="SSF53335">
    <property type="entry name" value="S-adenosyl-L-methionine-dependent methyltransferases"/>
    <property type="match status" value="1"/>
</dbReference>
<evidence type="ECO:0000256" key="1">
    <source>
        <dbReference type="PROSITE-ProRule" id="PRU00888"/>
    </source>
</evidence>
<dbReference type="GO" id="GO:0030170">
    <property type="term" value="F:pyridoxal phosphate binding"/>
    <property type="evidence" value="ECO:0007669"/>
    <property type="project" value="InterPro"/>
</dbReference>
<reference evidence="3 4" key="1">
    <citation type="journal article" date="2019" name="Sci. Rep.">
        <title>A high-quality genome of Eragrostis curvula grass provides insights into Poaceae evolution and supports new strategies to enhance forage quality.</title>
        <authorList>
            <person name="Carballo J."/>
            <person name="Santos B.A.C.M."/>
            <person name="Zappacosta D."/>
            <person name="Garbus I."/>
            <person name="Selva J.P."/>
            <person name="Gallo C.A."/>
            <person name="Diaz A."/>
            <person name="Albertini E."/>
            <person name="Caccamo M."/>
            <person name="Echenique V."/>
        </authorList>
    </citation>
    <scope>NUCLEOTIDE SEQUENCE [LARGE SCALE GENOMIC DNA]</scope>
    <source>
        <strain evidence="4">cv. Victoria</strain>
        <tissue evidence="3">Leaf</tissue>
    </source>
</reference>
<keyword evidence="1" id="KW-0808">Transferase</keyword>
<accession>A0A5J9U4M0</accession>
<dbReference type="PANTHER" id="PTHR47087">
    <property type="entry name" value="METHIONINE S-METHYLTRANSFERASE"/>
    <property type="match status" value="1"/>
</dbReference>
<dbReference type="SUPFAM" id="SSF53098">
    <property type="entry name" value="Ribonuclease H-like"/>
    <property type="match status" value="1"/>
</dbReference>
<keyword evidence="4" id="KW-1185">Reference proteome</keyword>
<evidence type="ECO:0000259" key="2">
    <source>
        <dbReference type="PROSITE" id="PS50879"/>
    </source>
</evidence>
<dbReference type="InterPro" id="IPR036397">
    <property type="entry name" value="RNaseH_sf"/>
</dbReference>
<dbReference type="EC" id="2.1.1.12" evidence="1"/>
<proteinExistence type="inferred from homology"/>
<sequence>MGSVGRMEEVETSADDHESFLKRCEPSSDAAYAELKALLDRLHDPATRRDARVFLAELRRQSSPAGLFFRRYGFCIRELELHCGLPDKDVDAFLAECTASGDAAYAAAKAVLERLHAPATRPAARRLLGAVRRRFAADPAAGEDCFRTYHFRIHDVQLDPHIQGFQQRKKLTMMEIPSIFIPEDWSFTFYEGLNRHPDSIFRDKTVAELGCGNGWISIALAEKWSPSKVYGLDINPRAVKIAWINLYLNALDDDGLPIYDGEGKTLLDRVEFHESDLLSYCRDNNLELDRIVGCIPQILNPNPDAMSKIITENSSEEFLYSLSNYCALQGFVEDQFGLGLIARAVEEGIAVIKPSGIMVFNMGGRPGQGVCERLFERRGFRITKLWQTKIMQAGDTDISALVEIEKNSRHRFEFFMDLVGDQPICARTAWAYMKSGGRISHALSVYSCQLRQPNQVKKIFEFLRDGFHEVSSSLDLSFDDDSVAEEKIPFLAYLASFLKANKSNPCEPPSGCLNFRKLVAGFMKSYHHIPLAPDNVVVFPSRAVAIENALQLFSPALAIVDEHLTRHLPKHWLTSLAIEGRADGNHAEDTVTVIEAPRQSDLLIELIRKLKPQVVVTGMAQFEAITSAAFENLLSATKDVGSRLFLDISEHLELSSLPSSNGVLKYLAGKKLPSHAAILCGLVKNQVYSDLEVAFAISEDASVYKALSQTIELLEGHTSMISQHYYGCLFHELLAFQIADRHPQQERQPTEVIPQKMIGFSNSAMSTLKAAEFFVPDSNESSIIHMDLDRSFLPVPSAVNASVFESFVRQNITDSETDVRSSIQQLVKDSYGFLADGCSEIIYGNTSLALFNKLVLCCIQEQGTLLFSLGANGRYISAAKFVNANTLTIPTKLSSGFKIEPQVLADTLKNVSRPWVYISGPTINPTGFLYGDNDIQDLLSVCAEYGARVVLDTSFSGLEYQTDGWSQWNLERSLSTVNCSKPSFSVVLLGELSFELTAAGHELGFLILNDSSLIDTFYSFPSLSRPHSTLKYTFKRLLGLKNQKDQHFADLMVEQKEALKNRANHLIKTLQSCGWDVASGCGGISMLAKPTVYIGKPFKVEGFEGKLDGCNIREAILRATGLCINSSSWTGIPDYCRFSFALESSEFERAMSCITRFKELVLGGNAQPQVNVRPLIIPSGCCELTLHPGETPLPPEPAGSLVLRLRRRGPSSGVEEALPSLVSQASCTATRSLLLPTLRQEICHKGSNGIRRGDIIGICKTLSNCQDQVSNSVCDPSATVFKGYSLHKETEEYLGARGLRDTLYSIDADTRDDLFGDLKETGPSTKYPKVAELESSLDSHHVFTVMETFSPVDCLLQLSCILEFDGACKGNPGKSGAGAIISCSALSIEDCSTTHLLEGLGVTTNNAAEHRALILGLKYAAKNGFKHIRAQGDSKLVCYQGELLPVGCSPGGSIFRYTKDFMANNFSSCTVKVCSRNCNRVADGLAGHGCRAPLDSEPVFWCSAPSVVLDLVSGDMPECCS</sequence>
<dbReference type="GO" id="GO:0030732">
    <property type="term" value="F:methionine S-methyltransferase activity"/>
    <property type="evidence" value="ECO:0007669"/>
    <property type="project" value="UniProtKB-UniRule"/>
</dbReference>
<comment type="caution">
    <text evidence="3">The sequence shown here is derived from an EMBL/GenBank/DDBJ whole genome shotgun (WGS) entry which is preliminary data.</text>
</comment>
<keyword evidence="1" id="KW-0489">Methyltransferase</keyword>
<feature type="non-terminal residue" evidence="3">
    <location>
        <position position="1"/>
    </location>
</feature>
<dbReference type="InterPro" id="IPR029063">
    <property type="entry name" value="SAM-dependent_MTases_sf"/>
</dbReference>
<dbReference type="Gramene" id="TVU18417">
    <property type="protein sequence ID" value="TVU18417"/>
    <property type="gene ID" value="EJB05_34516"/>
</dbReference>
<dbReference type="Gene3D" id="3.40.50.150">
    <property type="entry name" value="Vaccinia Virus protein VP39"/>
    <property type="match status" value="1"/>
</dbReference>
<dbReference type="SUPFAM" id="SSF53383">
    <property type="entry name" value="PLP-dependent transferases"/>
    <property type="match status" value="1"/>
</dbReference>
<comment type="catalytic activity">
    <reaction evidence="1">
        <text>L-methionine + S-adenosyl-L-methionine = S-methyl-L-methionine + S-adenosyl-L-homocysteine</text>
        <dbReference type="Rhea" id="RHEA:13761"/>
        <dbReference type="ChEBI" id="CHEBI:57844"/>
        <dbReference type="ChEBI" id="CHEBI:57856"/>
        <dbReference type="ChEBI" id="CHEBI:58252"/>
        <dbReference type="ChEBI" id="CHEBI:59789"/>
        <dbReference type="EC" id="2.1.1.12"/>
    </reaction>
</comment>
<dbReference type="Pfam" id="PF00155">
    <property type="entry name" value="Aminotran_1_2"/>
    <property type="match status" value="1"/>
</dbReference>
<dbReference type="InterPro" id="IPR015422">
    <property type="entry name" value="PyrdxlP-dep_Trfase_small"/>
</dbReference>
<dbReference type="InterPro" id="IPR025714">
    <property type="entry name" value="Methyltranfer_dom"/>
</dbReference>
<dbReference type="PROSITE" id="PS50879">
    <property type="entry name" value="RNASE_H_1"/>
    <property type="match status" value="1"/>
</dbReference>
<dbReference type="InterPro" id="IPR015424">
    <property type="entry name" value="PyrdxlP-dep_Trfase"/>
</dbReference>
<dbReference type="Pfam" id="PF13847">
    <property type="entry name" value="Methyltransf_31"/>
    <property type="match status" value="1"/>
</dbReference>
<protein>
    <recommendedName>
        <fullName evidence="1">methionine S-methyltransferase</fullName>
        <ecNumber evidence="1">2.1.1.12</ecNumber>
    </recommendedName>
</protein>
<dbReference type="CDD" id="cd02440">
    <property type="entry name" value="AdoMet_MTases"/>
    <property type="match status" value="1"/>
</dbReference>
<dbReference type="GO" id="GO:0032259">
    <property type="term" value="P:methylation"/>
    <property type="evidence" value="ECO:0007669"/>
    <property type="project" value="UniProtKB-UniRule"/>
</dbReference>
<dbReference type="EMBL" id="RWGY01000029">
    <property type="protein sequence ID" value="TVU18417.1"/>
    <property type="molecule type" value="Genomic_DNA"/>
</dbReference>
<gene>
    <name evidence="3" type="ORF">EJB05_34516</name>
</gene>
<dbReference type="InterPro" id="IPR025779">
    <property type="entry name" value="Met_S-MeTrfase"/>
</dbReference>
<evidence type="ECO:0000313" key="4">
    <source>
        <dbReference type="Proteomes" id="UP000324897"/>
    </source>
</evidence>
<dbReference type="InterPro" id="IPR012337">
    <property type="entry name" value="RNaseH-like_sf"/>
</dbReference>
<dbReference type="Gene3D" id="3.90.1150.10">
    <property type="entry name" value="Aspartate Aminotransferase, domain 1"/>
    <property type="match status" value="1"/>
</dbReference>
<dbReference type="Gene3D" id="3.40.640.10">
    <property type="entry name" value="Type I PLP-dependent aspartate aminotransferase-like (Major domain)"/>
    <property type="match status" value="1"/>
</dbReference>
<dbReference type="InterPro" id="IPR002156">
    <property type="entry name" value="RNaseH_domain"/>
</dbReference>
<dbReference type="Pfam" id="PF13456">
    <property type="entry name" value="RVT_3"/>
    <property type="match status" value="1"/>
</dbReference>
<dbReference type="PANTHER" id="PTHR47087:SF1">
    <property type="entry name" value="METHIONINE S-METHYLTRANSFERASE"/>
    <property type="match status" value="1"/>
</dbReference>
<dbReference type="GO" id="GO:0004523">
    <property type="term" value="F:RNA-DNA hybrid ribonuclease activity"/>
    <property type="evidence" value="ECO:0007669"/>
    <property type="project" value="InterPro"/>
</dbReference>
<keyword evidence="1" id="KW-0949">S-adenosyl-L-methionine</keyword>